<evidence type="ECO:0000256" key="4">
    <source>
        <dbReference type="ARBA" id="ARBA00022795"/>
    </source>
</evidence>
<keyword evidence="8" id="KW-0282">Flagellum</keyword>
<name>A0A0V8QKE5_9FIRM</name>
<gene>
    <name evidence="8" type="ORF">ASU35_00120</name>
</gene>
<keyword evidence="5" id="KW-0805">Transcription regulation</keyword>
<keyword evidence="9" id="KW-1185">Reference proteome</keyword>
<dbReference type="AlphaFoldDB" id="A0A0V8QKE5"/>
<dbReference type="SUPFAM" id="SSF101498">
    <property type="entry name" value="Anti-sigma factor FlgM"/>
    <property type="match status" value="1"/>
</dbReference>
<evidence type="ECO:0000313" key="9">
    <source>
        <dbReference type="Proteomes" id="UP000054874"/>
    </source>
</evidence>
<keyword evidence="4" id="KW-1005">Bacterial flagellum biogenesis</keyword>
<dbReference type="GO" id="GO:0044781">
    <property type="term" value="P:bacterial-type flagellum organization"/>
    <property type="evidence" value="ECO:0007669"/>
    <property type="project" value="UniProtKB-KW"/>
</dbReference>
<evidence type="ECO:0000313" key="8">
    <source>
        <dbReference type="EMBL" id="KSV60617.1"/>
    </source>
</evidence>
<keyword evidence="6" id="KW-0804">Transcription</keyword>
<feature type="domain" description="Anti-sigma-28 factor FlgM C-terminal" evidence="7">
    <location>
        <begin position="31"/>
        <end position="85"/>
    </location>
</feature>
<comment type="similarity">
    <text evidence="1">Belongs to the FlgM family.</text>
</comment>
<accession>A0A0V8QKE5</accession>
<reference evidence="8 9" key="1">
    <citation type="submission" date="2015-11" db="EMBL/GenBank/DDBJ databases">
        <title>Butyribacter intestini gen. nov., sp. nov., a butyric acid-producing bacterium of the family Lachnospiraceae isolated from the human faeces.</title>
        <authorList>
            <person name="Zou Y."/>
            <person name="Xue W."/>
            <person name="Luo G."/>
            <person name="Lv M."/>
        </authorList>
    </citation>
    <scope>NUCLEOTIDE SEQUENCE [LARGE SCALE GENOMIC DNA]</scope>
    <source>
        <strain evidence="8 9">ACET-33324</strain>
    </source>
</reference>
<keyword evidence="3" id="KW-0678">Repressor</keyword>
<evidence type="ECO:0000259" key="7">
    <source>
        <dbReference type="Pfam" id="PF04316"/>
    </source>
</evidence>
<proteinExistence type="inferred from homology"/>
<organism evidence="8 9">
    <name type="scientific">Acetivibrio ethanolgignens</name>
    <dbReference type="NCBI Taxonomy" id="290052"/>
    <lineage>
        <taxon>Bacteria</taxon>
        <taxon>Bacillati</taxon>
        <taxon>Bacillota</taxon>
        <taxon>Clostridia</taxon>
        <taxon>Eubacteriales</taxon>
        <taxon>Oscillospiraceae</taxon>
        <taxon>Acetivibrio</taxon>
    </lineage>
</organism>
<dbReference type="OrthoDB" id="1767600at2"/>
<evidence type="ECO:0000256" key="2">
    <source>
        <dbReference type="ARBA" id="ARBA00017823"/>
    </source>
</evidence>
<evidence type="ECO:0000256" key="3">
    <source>
        <dbReference type="ARBA" id="ARBA00022491"/>
    </source>
</evidence>
<dbReference type="NCBIfam" id="TIGR03824">
    <property type="entry name" value="FlgM_jcvi"/>
    <property type="match status" value="1"/>
</dbReference>
<protein>
    <recommendedName>
        <fullName evidence="2">Negative regulator of flagellin synthesis</fullName>
    </recommendedName>
</protein>
<dbReference type="Proteomes" id="UP000054874">
    <property type="component" value="Unassembled WGS sequence"/>
</dbReference>
<dbReference type="InterPro" id="IPR031316">
    <property type="entry name" value="FlgM_C"/>
</dbReference>
<dbReference type="EMBL" id="LNAM01000001">
    <property type="protein sequence ID" value="KSV60617.1"/>
    <property type="molecule type" value="Genomic_DNA"/>
</dbReference>
<evidence type="ECO:0000256" key="6">
    <source>
        <dbReference type="ARBA" id="ARBA00023163"/>
    </source>
</evidence>
<dbReference type="InterPro" id="IPR035890">
    <property type="entry name" value="Anti-sigma-28_factor_FlgM_sf"/>
</dbReference>
<evidence type="ECO:0000256" key="1">
    <source>
        <dbReference type="ARBA" id="ARBA00005322"/>
    </source>
</evidence>
<dbReference type="STRING" id="290052.ASU35_00120"/>
<dbReference type="RefSeq" id="WP_058351096.1">
    <property type="nucleotide sequence ID" value="NZ_CABMMD010000001.1"/>
</dbReference>
<dbReference type="InterPro" id="IPR007412">
    <property type="entry name" value="FlgM"/>
</dbReference>
<comment type="caution">
    <text evidence="8">The sequence shown here is derived from an EMBL/GenBank/DDBJ whole genome shotgun (WGS) entry which is preliminary data.</text>
</comment>
<evidence type="ECO:0000256" key="5">
    <source>
        <dbReference type="ARBA" id="ARBA00023015"/>
    </source>
</evidence>
<keyword evidence="8" id="KW-0966">Cell projection</keyword>
<dbReference type="GO" id="GO:0045892">
    <property type="term" value="P:negative regulation of DNA-templated transcription"/>
    <property type="evidence" value="ECO:0007669"/>
    <property type="project" value="InterPro"/>
</dbReference>
<dbReference type="Pfam" id="PF04316">
    <property type="entry name" value="FlgM"/>
    <property type="match status" value="1"/>
</dbReference>
<keyword evidence="8" id="KW-0969">Cilium</keyword>
<sequence>MRVDAYNQITQMYQATKTKPTAAKGKVSSTDVFEISQAGKDLQVLKQAVKAAPDVREDKVNKIKEQLASGTYDVSAEEFADKIVNSYFNTII</sequence>